<dbReference type="InterPro" id="IPR015994">
    <property type="entry name" value="PEPCK_ATP_CS"/>
</dbReference>
<name>A0AAV6NWQ3_9ROSI</name>
<evidence type="ECO:0000256" key="13">
    <source>
        <dbReference type="SAM" id="MobiDB-lite"/>
    </source>
</evidence>
<organism evidence="14 15">
    <name type="scientific">Cucurbita argyrosperma subsp. sororia</name>
    <dbReference type="NCBI Taxonomy" id="37648"/>
    <lineage>
        <taxon>Eukaryota</taxon>
        <taxon>Viridiplantae</taxon>
        <taxon>Streptophyta</taxon>
        <taxon>Embryophyta</taxon>
        <taxon>Tracheophyta</taxon>
        <taxon>Spermatophyta</taxon>
        <taxon>Magnoliopsida</taxon>
        <taxon>eudicotyledons</taxon>
        <taxon>Gunneridae</taxon>
        <taxon>Pentapetalae</taxon>
        <taxon>rosids</taxon>
        <taxon>fabids</taxon>
        <taxon>Cucurbitales</taxon>
        <taxon>Cucurbitaceae</taxon>
        <taxon>Cucurbiteae</taxon>
        <taxon>Cucurbita</taxon>
    </lineage>
</organism>
<keyword evidence="15" id="KW-1185">Reference proteome</keyword>
<evidence type="ECO:0000256" key="7">
    <source>
        <dbReference type="ARBA" id="ARBA00022741"/>
    </source>
</evidence>
<dbReference type="NCBIfam" id="NF006820">
    <property type="entry name" value="PRK09344.1-2"/>
    <property type="match status" value="1"/>
</dbReference>
<dbReference type="EMBL" id="JAGKQH010000003">
    <property type="protein sequence ID" value="KAG6604082.1"/>
    <property type="molecule type" value="Genomic_DNA"/>
</dbReference>
<comment type="catalytic activity">
    <reaction evidence="11">
        <text>oxaloacetate + ATP = phosphoenolpyruvate + ADP + CO2</text>
        <dbReference type="Rhea" id="RHEA:18617"/>
        <dbReference type="ChEBI" id="CHEBI:16452"/>
        <dbReference type="ChEBI" id="CHEBI:16526"/>
        <dbReference type="ChEBI" id="CHEBI:30616"/>
        <dbReference type="ChEBI" id="CHEBI:58702"/>
        <dbReference type="ChEBI" id="CHEBI:456216"/>
        <dbReference type="EC" id="4.1.1.49"/>
    </reaction>
</comment>
<dbReference type="Pfam" id="PF08243">
    <property type="entry name" value="SPT2"/>
    <property type="match status" value="1"/>
</dbReference>
<accession>A0AAV6NWQ3</accession>
<dbReference type="NCBIfam" id="TIGR00224">
    <property type="entry name" value="pckA"/>
    <property type="match status" value="1"/>
</dbReference>
<feature type="compositionally biased region" description="Low complexity" evidence="13">
    <location>
        <begin position="1035"/>
        <end position="1051"/>
    </location>
</feature>
<evidence type="ECO:0000256" key="11">
    <source>
        <dbReference type="ARBA" id="ARBA00047371"/>
    </source>
</evidence>
<dbReference type="FunFam" id="2.170.8.10:FF:000001">
    <property type="entry name" value="Phosphoenolpyruvate carboxykinase (ATP)"/>
    <property type="match status" value="1"/>
</dbReference>
<evidence type="ECO:0000256" key="8">
    <source>
        <dbReference type="ARBA" id="ARBA00022840"/>
    </source>
</evidence>
<feature type="compositionally biased region" description="Polar residues" evidence="13">
    <location>
        <begin position="1122"/>
        <end position="1131"/>
    </location>
</feature>
<evidence type="ECO:0000256" key="2">
    <source>
        <dbReference type="ARBA" id="ARBA00004742"/>
    </source>
</evidence>
<evidence type="ECO:0000256" key="9">
    <source>
        <dbReference type="ARBA" id="ARBA00023054"/>
    </source>
</evidence>
<dbReference type="PROSITE" id="PS00532">
    <property type="entry name" value="PEPCK_ATP"/>
    <property type="match status" value="1"/>
</dbReference>
<gene>
    <name evidence="14" type="primary">PCKA</name>
    <name evidence="14" type="ORF">SDJN03_04691</name>
</gene>
<keyword evidence="7" id="KW-0547">Nucleotide-binding</keyword>
<evidence type="ECO:0000256" key="1">
    <source>
        <dbReference type="ARBA" id="ARBA00004496"/>
    </source>
</evidence>
<comment type="subcellular location">
    <subcellularLocation>
        <location evidence="1">Cytoplasm</location>
    </subcellularLocation>
</comment>
<dbReference type="Proteomes" id="UP000685013">
    <property type="component" value="Chromosome 3"/>
</dbReference>
<keyword evidence="8" id="KW-0067">ATP-binding</keyword>
<feature type="coiled-coil region" evidence="12">
    <location>
        <begin position="1186"/>
        <end position="1213"/>
    </location>
</feature>
<dbReference type="Pfam" id="PF01293">
    <property type="entry name" value="PEPCK_ATP"/>
    <property type="match status" value="1"/>
</dbReference>
<evidence type="ECO:0000256" key="10">
    <source>
        <dbReference type="ARBA" id="ARBA00023239"/>
    </source>
</evidence>
<dbReference type="GO" id="GO:0004612">
    <property type="term" value="F:phosphoenolpyruvate carboxykinase (ATP) activity"/>
    <property type="evidence" value="ECO:0007669"/>
    <property type="project" value="UniProtKB-EC"/>
</dbReference>
<dbReference type="FunFam" id="3.40.449.10:FF:000009">
    <property type="entry name" value="Uncharacterized protein"/>
    <property type="match status" value="1"/>
</dbReference>
<feature type="compositionally biased region" description="Polar residues" evidence="13">
    <location>
        <begin position="11"/>
        <end position="25"/>
    </location>
</feature>
<dbReference type="PANTHER" id="PTHR30031">
    <property type="entry name" value="PHOSPHOENOLPYRUVATE CARBOXYKINASE ATP"/>
    <property type="match status" value="1"/>
</dbReference>
<protein>
    <recommendedName>
        <fullName evidence="5">phosphoenolpyruvate carboxykinase (ATP)</fullName>
        <ecNumber evidence="5">4.1.1.49</ecNumber>
    </recommendedName>
</protein>
<dbReference type="InterPro" id="IPR001272">
    <property type="entry name" value="PEP_carboxykinase_ATP"/>
</dbReference>
<feature type="compositionally biased region" description="Low complexity" evidence="13">
    <location>
        <begin position="970"/>
        <end position="1011"/>
    </location>
</feature>
<feature type="region of interest" description="Disordered" evidence="13">
    <location>
        <begin position="829"/>
        <end position="1148"/>
    </location>
</feature>
<reference evidence="14 15" key="1">
    <citation type="journal article" date="2021" name="Hortic Res">
        <title>The domestication of Cucurbita argyrosperma as revealed by the genome of its wild relative.</title>
        <authorList>
            <person name="Barrera-Redondo J."/>
            <person name="Sanchez-de la Vega G."/>
            <person name="Aguirre-Liguori J.A."/>
            <person name="Castellanos-Morales G."/>
            <person name="Gutierrez-Guerrero Y.T."/>
            <person name="Aguirre-Dugua X."/>
            <person name="Aguirre-Planter E."/>
            <person name="Tenaillon M.I."/>
            <person name="Lira-Saade R."/>
            <person name="Eguiarte L.E."/>
        </authorList>
    </citation>
    <scope>NUCLEOTIDE SEQUENCE [LARGE SCALE GENOMIC DNA]</scope>
    <source>
        <strain evidence="14">JBR-2021</strain>
    </source>
</reference>
<comment type="similarity">
    <text evidence="3">Belongs to the phosphoenolpyruvate carboxykinase (ATP) family.</text>
</comment>
<dbReference type="GO" id="GO:0005829">
    <property type="term" value="C:cytosol"/>
    <property type="evidence" value="ECO:0007669"/>
    <property type="project" value="TreeGrafter"/>
</dbReference>
<feature type="compositionally biased region" description="Acidic residues" evidence="13">
    <location>
        <begin position="681"/>
        <end position="697"/>
    </location>
</feature>
<feature type="region of interest" description="Disordered" evidence="13">
    <location>
        <begin position="1"/>
        <end position="112"/>
    </location>
</feature>
<feature type="compositionally biased region" description="Basic and acidic residues" evidence="13">
    <location>
        <begin position="805"/>
        <end position="817"/>
    </location>
</feature>
<feature type="compositionally biased region" description="Low complexity" evidence="13">
    <location>
        <begin position="79"/>
        <end position="91"/>
    </location>
</feature>
<evidence type="ECO:0000313" key="15">
    <source>
        <dbReference type="Proteomes" id="UP000685013"/>
    </source>
</evidence>
<evidence type="ECO:0000256" key="12">
    <source>
        <dbReference type="SAM" id="Coils"/>
    </source>
</evidence>
<comment type="similarity">
    <text evidence="4">Belongs to the SPT2 family.</text>
</comment>
<sequence length="1225" mass="135429">MADSKMKNGNGVANGSSTQVQTSPKHGNGICHDGSSSPIKAQTIDELHSLQKKRSTPTTPTGSSPSAFSVLSEEDRQRQQLQSISASLASLTRETGPKVVKGDPARKTPTPKIAHVAHHQFAPTINISDSSLKFTHVLYNLSPAELYEQAIRHERGSFFTSTGALATLSGAKTGRSPRDKRIVKDANTEKELWWGKGSPNIEMDEHTFTVNRERAVDYLNSLDKVFVNDQFLNWDPQNKLKVRIVSARAYHSLFMHNMCIRPTEEELETFGTPDFTIYNAGQFPCNRFTHYMTSSTSIDMNLARREMVILGTQYAGEMKKGLFSLMHYLMPMRQILSLHSGCNMGKDGDVALFFGLSGTGKTTLSTDHNRYLIGDDEHCWGDNGVSNIEGGCYAKCIDLSREKEPDIWNAIKFGTVLENVVFDEHTREVDYSDNSVTENTRAAYPIEYIPNAKIPCVGPHPKNVILLACDAFGVLPPVSKLNLAQTMYHFISGYTALVAGTEDGIKEPQATFSACFGAAFIMLHPTKYAAMLAQKMQKHGATGWLVNTGWSGGRYGSGSRIKLSYTRKIIDAIHSGELLKANYRKTKVFGLEIPTAIEGVPSEILDPISTWSNKDAYNETLLKLATLFKNNFETFTNYKIGEDNTLAEQILAAGFHPIPGDFHRFQMEHSMEDYDEYDEYEDDDQMYEEEEEEEYEEVRDSKPTKEEIKYLELRQRLKERIRKQAKKDGGSHLKSNDKKKLPYDNFGSFFGPSQPVISQRVIQESKSLLENQHLASRVSDHDHGNKKSHGSNSAASKPKAPPRIINEKQTKVQKLKDTRDYSFLFSEDAHVPASTKEPSTSVFAPSTEAHSAHIPMKSKQPLSNPRQNIHVGHKDQKSVPMNGQMHPNNKSASSCKPNLSMMKAKKQLGNSNHGNGPGRPVGNSNHGNGPGRPVGNSNHGNGPGRPVGNSNHGNGPGRPVGNSNHGNGPGRPVGNSNNGNGPGRPVGNSNNGNGPGRPMGNSNNGNGSGRPQGYSNNRNGPGRPQGYSNHGNGIGRPQGNSNNGSSGPGRPMVAPKASSSHVQKKPSLPGMKNSVPGVHKPLPSKKLEDKRNEMRLPSKAKVAPNRPASSRPQISKPPPQRQALSRPTVNDQRPKKRPARRYSDDEGDEAISLIRKMFRYNPAKFSQDDDDSDMEANFDDIMMEEKRSAKIARKEDEEQLRLIQEEEERERRARIKRLKKSRGSS</sequence>
<feature type="compositionally biased region" description="Basic and acidic residues" evidence="13">
    <location>
        <begin position="1085"/>
        <end position="1096"/>
    </location>
</feature>
<feature type="non-terminal residue" evidence="14">
    <location>
        <position position="1"/>
    </location>
</feature>
<feature type="compositionally biased region" description="Low complexity" evidence="13">
    <location>
        <begin position="56"/>
        <end position="66"/>
    </location>
</feature>
<proteinExistence type="inferred from homology"/>
<dbReference type="GO" id="GO:0005524">
    <property type="term" value="F:ATP binding"/>
    <property type="evidence" value="ECO:0007669"/>
    <property type="project" value="UniProtKB-KW"/>
</dbReference>
<evidence type="ECO:0000256" key="4">
    <source>
        <dbReference type="ARBA" id="ARBA00006461"/>
    </source>
</evidence>
<comment type="caution">
    <text evidence="14">The sequence shown here is derived from an EMBL/GenBank/DDBJ whole genome shotgun (WGS) entry which is preliminary data.</text>
</comment>
<keyword evidence="6" id="KW-0963">Cytoplasm</keyword>
<evidence type="ECO:0000256" key="5">
    <source>
        <dbReference type="ARBA" id="ARBA00012363"/>
    </source>
</evidence>
<feature type="compositionally biased region" description="Polar residues" evidence="13">
    <location>
        <begin position="879"/>
        <end position="897"/>
    </location>
</feature>
<dbReference type="GO" id="GO:0006094">
    <property type="term" value="P:gluconeogenesis"/>
    <property type="evidence" value="ECO:0007669"/>
    <property type="project" value="InterPro"/>
</dbReference>
<evidence type="ECO:0000256" key="6">
    <source>
        <dbReference type="ARBA" id="ARBA00022490"/>
    </source>
</evidence>
<evidence type="ECO:0000256" key="3">
    <source>
        <dbReference type="ARBA" id="ARBA00006052"/>
    </source>
</evidence>
<keyword evidence="10" id="KW-0456">Lyase</keyword>
<feature type="region of interest" description="Disordered" evidence="13">
    <location>
        <begin position="776"/>
        <end position="817"/>
    </location>
</feature>
<evidence type="ECO:0000313" key="14">
    <source>
        <dbReference type="EMBL" id="KAG6604082.1"/>
    </source>
</evidence>
<dbReference type="EC" id="4.1.1.49" evidence="5"/>
<dbReference type="CDD" id="cd00484">
    <property type="entry name" value="PEPCK_ATP"/>
    <property type="match status" value="1"/>
</dbReference>
<dbReference type="PANTHER" id="PTHR30031:SF0">
    <property type="entry name" value="PHOSPHOENOLPYRUVATE CARBOXYKINASE (ATP)"/>
    <property type="match status" value="1"/>
</dbReference>
<dbReference type="SMART" id="SM00784">
    <property type="entry name" value="SPT2"/>
    <property type="match status" value="1"/>
</dbReference>
<comment type="pathway">
    <text evidence="2">Carbohydrate biosynthesis; gluconeogenesis.</text>
</comment>
<dbReference type="HAMAP" id="MF_00453">
    <property type="entry name" value="PEPCK_ATP"/>
    <property type="match status" value="1"/>
</dbReference>
<feature type="region of interest" description="Disordered" evidence="13">
    <location>
        <begin position="681"/>
        <end position="704"/>
    </location>
</feature>
<dbReference type="AlphaFoldDB" id="A0AAV6NWQ3"/>
<keyword evidence="9 12" id="KW-0175">Coiled coil</keyword>
<dbReference type="NCBIfam" id="NF006821">
    <property type="entry name" value="PRK09344.1-3"/>
    <property type="match status" value="1"/>
</dbReference>
<dbReference type="InterPro" id="IPR013256">
    <property type="entry name" value="Chromatin_SPT2"/>
</dbReference>